<dbReference type="Proteomes" id="UP000752696">
    <property type="component" value="Unassembled WGS sequence"/>
</dbReference>
<proteinExistence type="predicted"/>
<dbReference type="EMBL" id="CAJDYZ010006977">
    <property type="protein sequence ID" value="CAD1473890.1"/>
    <property type="molecule type" value="Genomic_DNA"/>
</dbReference>
<reference evidence="1" key="1">
    <citation type="submission" date="2020-07" db="EMBL/GenBank/DDBJ databases">
        <authorList>
            <person name="Nazaruddin N."/>
        </authorList>
    </citation>
    <scope>NUCLEOTIDE SEQUENCE</scope>
</reference>
<evidence type="ECO:0000313" key="2">
    <source>
        <dbReference type="Proteomes" id="UP000752696"/>
    </source>
</evidence>
<evidence type="ECO:0000313" key="1">
    <source>
        <dbReference type="EMBL" id="CAD1473890.1"/>
    </source>
</evidence>
<organism evidence="1 2">
    <name type="scientific">Heterotrigona itama</name>
    <dbReference type="NCBI Taxonomy" id="395501"/>
    <lineage>
        <taxon>Eukaryota</taxon>
        <taxon>Metazoa</taxon>
        <taxon>Ecdysozoa</taxon>
        <taxon>Arthropoda</taxon>
        <taxon>Hexapoda</taxon>
        <taxon>Insecta</taxon>
        <taxon>Pterygota</taxon>
        <taxon>Neoptera</taxon>
        <taxon>Endopterygota</taxon>
        <taxon>Hymenoptera</taxon>
        <taxon>Apocrita</taxon>
        <taxon>Aculeata</taxon>
        <taxon>Apoidea</taxon>
        <taxon>Anthophila</taxon>
        <taxon>Apidae</taxon>
        <taxon>Heterotrigona</taxon>
    </lineage>
</organism>
<keyword evidence="2" id="KW-1185">Reference proteome</keyword>
<accession>A0A6V7H4H4</accession>
<gene>
    <name evidence="1" type="ORF">MHI_LOCUS419868</name>
</gene>
<comment type="caution">
    <text evidence="1">The sequence shown here is derived from an EMBL/GenBank/DDBJ whole genome shotgun (WGS) entry which is preliminary data.</text>
</comment>
<feature type="non-terminal residue" evidence="1">
    <location>
        <position position="39"/>
    </location>
</feature>
<dbReference type="OrthoDB" id="10398208at2759"/>
<name>A0A6V7H4H4_9HYME</name>
<protein>
    <submittedName>
        <fullName evidence="1">Uncharacterized protein</fullName>
    </submittedName>
</protein>
<dbReference type="AlphaFoldDB" id="A0A6V7H4H4"/>
<sequence>MCRTMAREGGWNVEEGEFVEQANDDVDVRNTLINEPCHP</sequence>